<dbReference type="AlphaFoldDB" id="A0ABD5S4F4"/>
<dbReference type="EMBL" id="JBHSWU010000782">
    <property type="protein sequence ID" value="MFC6725923.1"/>
    <property type="molecule type" value="Genomic_DNA"/>
</dbReference>
<gene>
    <name evidence="1" type="ORF">ACFQE1_16430</name>
</gene>
<comment type="caution">
    <text evidence="1">The sequence shown here is derived from an EMBL/GenBank/DDBJ whole genome shotgun (WGS) entry which is preliminary data.</text>
</comment>
<sequence>MSEHTTACDCTVSVDAADGTDGTVRVELPVRTVVDCALSRFWTGTVGVDRCCPRFPGVGCC</sequence>
<keyword evidence="2" id="KW-1185">Reference proteome</keyword>
<organism evidence="1 2">
    <name type="scientific">Halobium palmae</name>
    <dbReference type="NCBI Taxonomy" id="1776492"/>
    <lineage>
        <taxon>Archaea</taxon>
        <taxon>Methanobacteriati</taxon>
        <taxon>Methanobacteriota</taxon>
        <taxon>Stenosarchaea group</taxon>
        <taxon>Halobacteria</taxon>
        <taxon>Halobacteriales</taxon>
        <taxon>Haloferacaceae</taxon>
        <taxon>Halobium</taxon>
    </lineage>
</organism>
<name>A0ABD5S4F4_9EURY</name>
<reference evidence="1 2" key="1">
    <citation type="journal article" date="2019" name="Int. J. Syst. Evol. Microbiol.">
        <title>The Global Catalogue of Microorganisms (GCM) 10K type strain sequencing project: providing services to taxonomists for standard genome sequencing and annotation.</title>
        <authorList>
            <consortium name="The Broad Institute Genomics Platform"/>
            <consortium name="The Broad Institute Genome Sequencing Center for Infectious Disease"/>
            <person name="Wu L."/>
            <person name="Ma J."/>
        </authorList>
    </citation>
    <scope>NUCLEOTIDE SEQUENCE [LARGE SCALE GENOMIC DNA]</scope>
    <source>
        <strain evidence="1 2">NBRC 111368</strain>
    </source>
</reference>
<proteinExistence type="predicted"/>
<accession>A0ABD5S4F4</accession>
<evidence type="ECO:0000313" key="1">
    <source>
        <dbReference type="EMBL" id="MFC6725923.1"/>
    </source>
</evidence>
<dbReference type="Proteomes" id="UP001596328">
    <property type="component" value="Unassembled WGS sequence"/>
</dbReference>
<evidence type="ECO:0000313" key="2">
    <source>
        <dbReference type="Proteomes" id="UP001596328"/>
    </source>
</evidence>
<protein>
    <submittedName>
        <fullName evidence="1">Uncharacterized protein</fullName>
    </submittedName>
</protein>